<sequence length="56" mass="6624">MFSKGNYNEIKNKYLRDEIPFVETLFNGKIYNSMLICHISFNIIQYHLIKLNIGAI</sequence>
<organism evidence="1 2">
    <name type="scientific">Ascoidea rubescens DSM 1968</name>
    <dbReference type="NCBI Taxonomy" id="1344418"/>
    <lineage>
        <taxon>Eukaryota</taxon>
        <taxon>Fungi</taxon>
        <taxon>Dikarya</taxon>
        <taxon>Ascomycota</taxon>
        <taxon>Saccharomycotina</taxon>
        <taxon>Saccharomycetes</taxon>
        <taxon>Ascoideaceae</taxon>
        <taxon>Ascoidea</taxon>
    </lineage>
</organism>
<name>A0A1D2VCR7_9ASCO</name>
<reference evidence="2" key="1">
    <citation type="submission" date="2016-05" db="EMBL/GenBank/DDBJ databases">
        <title>Comparative genomics of biotechnologically important yeasts.</title>
        <authorList>
            <consortium name="DOE Joint Genome Institute"/>
            <person name="Riley R."/>
            <person name="Haridas S."/>
            <person name="Wolfe K.H."/>
            <person name="Lopes M.R."/>
            <person name="Hittinger C.T."/>
            <person name="Goker M."/>
            <person name="Salamov A."/>
            <person name="Wisecaver J."/>
            <person name="Long T.M."/>
            <person name="Aerts A.L."/>
            <person name="Barry K."/>
            <person name="Choi C."/>
            <person name="Clum A."/>
            <person name="Coughlan A.Y."/>
            <person name="Deshpande S."/>
            <person name="Douglass A.P."/>
            <person name="Hanson S.J."/>
            <person name="Klenk H.-P."/>
            <person name="Labutti K."/>
            <person name="Lapidus A."/>
            <person name="Lindquist E."/>
            <person name="Lipzen A."/>
            <person name="Meier-Kolthoff J.P."/>
            <person name="Ohm R.A."/>
            <person name="Otillar R.P."/>
            <person name="Pangilinan J."/>
            <person name="Peng Y."/>
            <person name="Rokas A."/>
            <person name="Rosa C.A."/>
            <person name="Scheuner C."/>
            <person name="Sibirny A.A."/>
            <person name="Slot J.C."/>
            <person name="Stielow J.B."/>
            <person name="Sun H."/>
            <person name="Kurtzman C.P."/>
            <person name="Blackwell M."/>
            <person name="Grigoriev I.V."/>
            <person name="Jeffries T.W."/>
        </authorList>
    </citation>
    <scope>NUCLEOTIDE SEQUENCE [LARGE SCALE GENOMIC DNA]</scope>
    <source>
        <strain evidence="2">DSM 1968</strain>
    </source>
</reference>
<proteinExistence type="predicted"/>
<dbReference type="GeneID" id="30967362"/>
<dbReference type="EMBL" id="KV454486">
    <property type="protein sequence ID" value="ODV59362.1"/>
    <property type="molecule type" value="Genomic_DNA"/>
</dbReference>
<evidence type="ECO:0000313" key="2">
    <source>
        <dbReference type="Proteomes" id="UP000095038"/>
    </source>
</evidence>
<accession>A0A1D2VCR7</accession>
<dbReference type="Proteomes" id="UP000095038">
    <property type="component" value="Unassembled WGS sequence"/>
</dbReference>
<keyword evidence="2" id="KW-1185">Reference proteome</keyword>
<gene>
    <name evidence="1" type="ORF">ASCRUDRAFT_77107</name>
</gene>
<protein>
    <submittedName>
        <fullName evidence="1">Uncharacterized protein</fullName>
    </submittedName>
</protein>
<dbReference type="AlphaFoldDB" id="A0A1D2VCR7"/>
<dbReference type="InParanoid" id="A0A1D2VCR7"/>
<evidence type="ECO:0000313" key="1">
    <source>
        <dbReference type="EMBL" id="ODV59362.1"/>
    </source>
</evidence>
<dbReference type="RefSeq" id="XP_020045669.1">
    <property type="nucleotide sequence ID" value="XM_020193726.1"/>
</dbReference>